<name>A0AAU7NSR7_9GAMM</name>
<evidence type="ECO:0000313" key="2">
    <source>
        <dbReference type="EMBL" id="XBS20041.1"/>
    </source>
</evidence>
<proteinExistence type="predicted"/>
<dbReference type="InterPro" id="IPR023614">
    <property type="entry name" value="Porin_dom_sf"/>
</dbReference>
<evidence type="ECO:0000313" key="3">
    <source>
        <dbReference type="Proteomes" id="UP001225378"/>
    </source>
</evidence>
<dbReference type="PROSITE" id="PS51257">
    <property type="entry name" value="PROKAR_LIPOPROTEIN"/>
    <property type="match status" value="1"/>
</dbReference>
<protein>
    <submittedName>
        <fullName evidence="2">Uncharacterized protein</fullName>
    </submittedName>
</protein>
<dbReference type="KEGG" id="mech:Q9L42_017030"/>
<sequence>MFFYNDRKTRYHLASNILGCACLLLTGSAVFAEENDNFTLPKSLQIHGFLSQGFLHTSDNNLFGHSDDNISVDFRELGLNASWRIMPELQVALQVVWRNAGQTDQDDLRIDYGVANYSFYSSESTLLGIKAGRVPTPAGLYNDTRDVASTRPSVLLPQSIYFDRNRNLGLSADGGYFYAEQRTDYGDFLFNIGVINPRTDDPSFKHAIVGDTPGEMTGDTSWITRLNYEWQGGLVRLAVTYGEFNAEFQSHTETINSLPGSFKFNPLIFSAQYNAEKWSLTAEYALRKIQLKNFGRQDSKTTGESFYIQGTYKLTSYLEALVRYDQYSADKNDKNGERFAERFNVPNYTRFAKDWTFGLRTELTPSLLISAEYHRINGTGWLSSLENSNPTQHWDLYTMMISYNF</sequence>
<feature type="chain" id="PRO_5043963977" evidence="1">
    <location>
        <begin position="33"/>
        <end position="405"/>
    </location>
</feature>
<reference evidence="2 3" key="1">
    <citation type="journal article" date="2024" name="Microbiology">
        <title>Methylomarinum rosea sp. nov., a novel halophilic methanotrophic bacterium from the hypersaline Lake Elton.</title>
        <authorList>
            <person name="Suleimanov R.Z."/>
            <person name="Oshkin I.Y."/>
            <person name="Danilova O.V."/>
            <person name="Suzina N.E."/>
            <person name="Dedysh S.N."/>
        </authorList>
    </citation>
    <scope>NUCLEOTIDE SEQUENCE [LARGE SCALE GENOMIC DNA]</scope>
    <source>
        <strain evidence="2 3">Ch1-1</strain>
    </source>
</reference>
<feature type="signal peptide" evidence="1">
    <location>
        <begin position="1"/>
        <end position="32"/>
    </location>
</feature>
<dbReference type="EMBL" id="CP157743">
    <property type="protein sequence ID" value="XBS20041.1"/>
    <property type="molecule type" value="Genomic_DNA"/>
</dbReference>
<keyword evidence="1" id="KW-0732">Signal</keyword>
<dbReference type="Proteomes" id="UP001225378">
    <property type="component" value="Chromosome"/>
</dbReference>
<evidence type="ECO:0000256" key="1">
    <source>
        <dbReference type="SAM" id="SignalP"/>
    </source>
</evidence>
<organism evidence="2 3">
    <name type="scientific">Methylomarinum roseum</name>
    <dbReference type="NCBI Taxonomy" id="3067653"/>
    <lineage>
        <taxon>Bacteria</taxon>
        <taxon>Pseudomonadati</taxon>
        <taxon>Pseudomonadota</taxon>
        <taxon>Gammaproteobacteria</taxon>
        <taxon>Methylococcales</taxon>
        <taxon>Methylococcaceae</taxon>
        <taxon>Methylomarinum</taxon>
    </lineage>
</organism>
<dbReference type="RefSeq" id="WP_349431478.1">
    <property type="nucleotide sequence ID" value="NZ_CP157743.1"/>
</dbReference>
<dbReference type="SUPFAM" id="SSF56935">
    <property type="entry name" value="Porins"/>
    <property type="match status" value="1"/>
</dbReference>
<dbReference type="AlphaFoldDB" id="A0AAU7NSR7"/>
<gene>
    <name evidence="2" type="ORF">Q9L42_017030</name>
</gene>
<accession>A0AAU7NSR7</accession>
<dbReference type="Gene3D" id="2.40.160.10">
    <property type="entry name" value="Porin"/>
    <property type="match status" value="1"/>
</dbReference>
<keyword evidence="3" id="KW-1185">Reference proteome</keyword>